<evidence type="ECO:0000313" key="3">
    <source>
        <dbReference type="Proteomes" id="UP000031366"/>
    </source>
</evidence>
<feature type="transmembrane region" description="Helical" evidence="1">
    <location>
        <begin position="37"/>
        <end position="59"/>
    </location>
</feature>
<name>A0A0C1QTH9_9CLOT</name>
<keyword evidence="1" id="KW-0472">Membrane</keyword>
<dbReference type="AlphaFoldDB" id="A0A0C1QTH9"/>
<evidence type="ECO:0000313" key="2">
    <source>
        <dbReference type="EMBL" id="KIE44292.1"/>
    </source>
</evidence>
<organism evidence="2 3">
    <name type="scientific">Clostridium argentinense CDC 2741</name>
    <dbReference type="NCBI Taxonomy" id="1418104"/>
    <lineage>
        <taxon>Bacteria</taxon>
        <taxon>Bacillati</taxon>
        <taxon>Bacillota</taxon>
        <taxon>Clostridia</taxon>
        <taxon>Eubacteriales</taxon>
        <taxon>Clostridiaceae</taxon>
        <taxon>Clostridium</taxon>
    </lineage>
</organism>
<keyword evidence="3" id="KW-1185">Reference proteome</keyword>
<keyword evidence="1" id="KW-1133">Transmembrane helix</keyword>
<dbReference type="EMBL" id="AYSO01000020">
    <property type="protein sequence ID" value="KIE44292.1"/>
    <property type="molecule type" value="Genomic_DNA"/>
</dbReference>
<reference evidence="2 3" key="1">
    <citation type="journal article" date="2015" name="Infect. Genet. Evol.">
        <title>Genomic sequences of six botulinum neurotoxin-producing strains representing three clostridial species illustrate the mobility and diversity of botulinum neurotoxin genes.</title>
        <authorList>
            <person name="Smith T.J."/>
            <person name="Hill K.K."/>
            <person name="Xie G."/>
            <person name="Foley B.T."/>
            <person name="Williamson C.H."/>
            <person name="Foster J.T."/>
            <person name="Johnson S.L."/>
            <person name="Chertkov O."/>
            <person name="Teshima H."/>
            <person name="Gibbons H.S."/>
            <person name="Johnsky L.A."/>
            <person name="Karavis M.A."/>
            <person name="Smith L.A."/>
        </authorList>
    </citation>
    <scope>NUCLEOTIDE SEQUENCE [LARGE SCALE GENOMIC DNA]</scope>
    <source>
        <strain evidence="2 3">CDC 2741</strain>
    </source>
</reference>
<proteinExistence type="predicted"/>
<dbReference type="Proteomes" id="UP000031366">
    <property type="component" value="Unassembled WGS sequence"/>
</dbReference>
<feature type="transmembrane region" description="Helical" evidence="1">
    <location>
        <begin position="7"/>
        <end position="25"/>
    </location>
</feature>
<keyword evidence="1" id="KW-0812">Transmembrane</keyword>
<gene>
    <name evidence="2" type="ORF">U732_949</name>
</gene>
<dbReference type="RefSeq" id="WP_039637133.1">
    <property type="nucleotide sequence ID" value="NZ_AYSO01000020.1"/>
</dbReference>
<accession>A0A0C1QTH9</accession>
<sequence length="66" mass="7168">MEKISLILNRISAGTTVVFGGLYIIESLSRSTSGMVSPAVFPLAMGSIILFTSTLLFNIDQFKKQN</sequence>
<protein>
    <submittedName>
        <fullName evidence="2">Putative membrane protein</fullName>
    </submittedName>
</protein>
<comment type="caution">
    <text evidence="2">The sequence shown here is derived from an EMBL/GenBank/DDBJ whole genome shotgun (WGS) entry which is preliminary data.</text>
</comment>
<evidence type="ECO:0000256" key="1">
    <source>
        <dbReference type="SAM" id="Phobius"/>
    </source>
</evidence>
<dbReference type="STRING" id="29341.RSJ17_07525"/>